<proteinExistence type="predicted"/>
<dbReference type="EMBL" id="JAJJHW010002585">
    <property type="protein sequence ID" value="KAH8369565.1"/>
    <property type="molecule type" value="Genomic_DNA"/>
</dbReference>
<keyword evidence="3" id="KW-1185">Reference proteome</keyword>
<accession>A0AAD4JX83</accession>
<comment type="caution">
    <text evidence="2">The sequence shown here is derived from an EMBL/GenBank/DDBJ whole genome shotgun (WGS) entry which is preliminary data.</text>
</comment>
<name>A0AAD4JX83_9MUSC</name>
<evidence type="ECO:0000256" key="1">
    <source>
        <dbReference type="SAM" id="SignalP"/>
    </source>
</evidence>
<evidence type="ECO:0000313" key="2">
    <source>
        <dbReference type="EMBL" id="KAH8369565.1"/>
    </source>
</evidence>
<protein>
    <submittedName>
        <fullName evidence="2">Uncharacterized protein</fullName>
    </submittedName>
</protein>
<sequence>MFRLLLAVAVVWCAQSLGAVTSQHPRLLQALGDATIALQAAQQSLEDELRHRPSLASTLTSVSVVQDWSLVCKELCGAGLGVTPCANYCPKSGVGMVKILNTVFDLAKCEQLTGPQNGVETLKSYGDRLCSSFCHQRRRTLHGCSPCQLLSVTDGDEKKVSAVQNVASHGSGAGANEVQLTVQLAAKTEVEVEVGASAADTPDWDEMCKALCKTGDGGSLCNCDLSPFFT</sequence>
<organism evidence="2 3">
    <name type="scientific">Drosophila rubida</name>
    <dbReference type="NCBI Taxonomy" id="30044"/>
    <lineage>
        <taxon>Eukaryota</taxon>
        <taxon>Metazoa</taxon>
        <taxon>Ecdysozoa</taxon>
        <taxon>Arthropoda</taxon>
        <taxon>Hexapoda</taxon>
        <taxon>Insecta</taxon>
        <taxon>Pterygota</taxon>
        <taxon>Neoptera</taxon>
        <taxon>Endopterygota</taxon>
        <taxon>Diptera</taxon>
        <taxon>Brachycera</taxon>
        <taxon>Muscomorpha</taxon>
        <taxon>Ephydroidea</taxon>
        <taxon>Drosophilidae</taxon>
        <taxon>Drosophila</taxon>
    </lineage>
</organism>
<evidence type="ECO:0000313" key="3">
    <source>
        <dbReference type="Proteomes" id="UP001200034"/>
    </source>
</evidence>
<dbReference type="AlphaFoldDB" id="A0AAD4JX83"/>
<feature type="chain" id="PRO_5041940576" evidence="1">
    <location>
        <begin position="23"/>
        <end position="230"/>
    </location>
</feature>
<gene>
    <name evidence="2" type="ORF">KR093_000158</name>
</gene>
<reference evidence="2" key="1">
    <citation type="journal article" date="2021" name="Mol. Ecol. Resour.">
        <title>Phylogenomic analyses of the genus Drosophila reveals genomic signals of climate adaptation.</title>
        <authorList>
            <person name="Li F."/>
            <person name="Rane R.V."/>
            <person name="Luria V."/>
            <person name="Xiong Z."/>
            <person name="Chen J."/>
            <person name="Li Z."/>
            <person name="Catullo R.A."/>
            <person name="Griffin P.C."/>
            <person name="Schiffer M."/>
            <person name="Pearce S."/>
            <person name="Lee S.F."/>
            <person name="McElroy K."/>
            <person name="Stocker A."/>
            <person name="Shirriffs J."/>
            <person name="Cockerell F."/>
            <person name="Coppin C."/>
            <person name="Sgro C.M."/>
            <person name="Karger A."/>
            <person name="Cain J.W."/>
            <person name="Weber J.A."/>
            <person name="Santpere G."/>
            <person name="Kirschner M.W."/>
            <person name="Hoffmann A.A."/>
            <person name="Oakeshott J.G."/>
            <person name="Zhang G."/>
        </authorList>
    </citation>
    <scope>NUCLEOTIDE SEQUENCE</scope>
    <source>
        <strain evidence="2">BGI-SZ-2011g</strain>
    </source>
</reference>
<dbReference type="Proteomes" id="UP001200034">
    <property type="component" value="Unassembled WGS sequence"/>
</dbReference>
<feature type="signal peptide" evidence="1">
    <location>
        <begin position="1"/>
        <end position="22"/>
    </location>
</feature>
<keyword evidence="1" id="KW-0732">Signal</keyword>